<organism evidence="2 3">
    <name type="scientific">Aegilops tauschii subsp. strangulata</name>
    <name type="common">Goatgrass</name>
    <dbReference type="NCBI Taxonomy" id="200361"/>
    <lineage>
        <taxon>Eukaryota</taxon>
        <taxon>Viridiplantae</taxon>
        <taxon>Streptophyta</taxon>
        <taxon>Embryophyta</taxon>
        <taxon>Tracheophyta</taxon>
        <taxon>Spermatophyta</taxon>
        <taxon>Magnoliopsida</taxon>
        <taxon>Liliopsida</taxon>
        <taxon>Poales</taxon>
        <taxon>Poaceae</taxon>
        <taxon>BOP clade</taxon>
        <taxon>Pooideae</taxon>
        <taxon>Triticodae</taxon>
        <taxon>Triticeae</taxon>
        <taxon>Triticinae</taxon>
        <taxon>Aegilops</taxon>
    </lineage>
</organism>
<protein>
    <submittedName>
        <fullName evidence="2">Uncharacterized protein</fullName>
    </submittedName>
</protein>
<evidence type="ECO:0000256" key="1">
    <source>
        <dbReference type="SAM" id="MobiDB-lite"/>
    </source>
</evidence>
<reference evidence="3" key="2">
    <citation type="journal article" date="2017" name="Nat. Plants">
        <title>The Aegilops tauschii genome reveals multiple impacts of transposons.</title>
        <authorList>
            <person name="Zhao G."/>
            <person name="Zou C."/>
            <person name="Li K."/>
            <person name="Wang K."/>
            <person name="Li T."/>
            <person name="Gao L."/>
            <person name="Zhang X."/>
            <person name="Wang H."/>
            <person name="Yang Z."/>
            <person name="Liu X."/>
            <person name="Jiang W."/>
            <person name="Mao L."/>
            <person name="Kong X."/>
            <person name="Jiao Y."/>
            <person name="Jia J."/>
        </authorList>
    </citation>
    <scope>NUCLEOTIDE SEQUENCE [LARGE SCALE GENOMIC DNA]</scope>
    <source>
        <strain evidence="3">cv. AL8/78</strain>
    </source>
</reference>
<dbReference type="Proteomes" id="UP000015105">
    <property type="component" value="Chromosome 2D"/>
</dbReference>
<evidence type="ECO:0000313" key="3">
    <source>
        <dbReference type="Proteomes" id="UP000015105"/>
    </source>
</evidence>
<reference evidence="2" key="5">
    <citation type="journal article" date="2021" name="G3 (Bethesda)">
        <title>Aegilops tauschii genome assembly Aet v5.0 features greater sequence contiguity and improved annotation.</title>
        <authorList>
            <person name="Wang L."/>
            <person name="Zhu T."/>
            <person name="Rodriguez J.C."/>
            <person name="Deal K.R."/>
            <person name="Dubcovsky J."/>
            <person name="McGuire P.E."/>
            <person name="Lux T."/>
            <person name="Spannagl M."/>
            <person name="Mayer K.F.X."/>
            <person name="Baldrich P."/>
            <person name="Meyers B.C."/>
            <person name="Huo N."/>
            <person name="Gu Y.Q."/>
            <person name="Zhou H."/>
            <person name="Devos K.M."/>
            <person name="Bennetzen J.L."/>
            <person name="Unver T."/>
            <person name="Budak H."/>
            <person name="Gulick P.J."/>
            <person name="Galiba G."/>
            <person name="Kalapos B."/>
            <person name="Nelson D.R."/>
            <person name="Li P."/>
            <person name="You F.M."/>
            <person name="Luo M.C."/>
            <person name="Dvorak J."/>
        </authorList>
    </citation>
    <scope>NUCLEOTIDE SEQUENCE [LARGE SCALE GENOMIC DNA]</scope>
    <source>
        <strain evidence="2">cv. AL8/78</strain>
    </source>
</reference>
<evidence type="ECO:0000313" key="2">
    <source>
        <dbReference type="EnsemblPlants" id="AET2Gv20949300.2"/>
    </source>
</evidence>
<feature type="region of interest" description="Disordered" evidence="1">
    <location>
        <begin position="41"/>
        <end position="139"/>
    </location>
</feature>
<dbReference type="Gramene" id="AET2Gv20949300.2">
    <property type="protein sequence ID" value="AET2Gv20949300.2"/>
    <property type="gene ID" value="AET2Gv20949300"/>
</dbReference>
<sequence length="209" mass="22619">MTIDPYDQLFAADEGLDRSRVPDPLEELFAEDEPLARLYIDDCFQPTGDSSPSPPTSPRAPPPPPADAPAPVGFVNDDVGRIACPRASRGTDAGRRWFPISQAPAGSPRRMSRPASVFTDSDPTRGRNELAPPSPPRDALPLHLASLLPPGWGRPGCGRCTTTAPTEVQPGCLVRDEGPLQHEVIIFYSITLKIWISSVRTLLSLCLVF</sequence>
<keyword evidence="3" id="KW-1185">Reference proteome</keyword>
<proteinExistence type="predicted"/>
<feature type="compositionally biased region" description="Pro residues" evidence="1">
    <location>
        <begin position="52"/>
        <end position="68"/>
    </location>
</feature>
<dbReference type="AlphaFoldDB" id="A0A453CSJ4"/>
<dbReference type="EnsemblPlants" id="AET2Gv20949300.2">
    <property type="protein sequence ID" value="AET2Gv20949300.2"/>
    <property type="gene ID" value="AET2Gv20949300"/>
</dbReference>
<reference evidence="2" key="4">
    <citation type="submission" date="2019-03" db="UniProtKB">
        <authorList>
            <consortium name="EnsemblPlants"/>
        </authorList>
    </citation>
    <scope>IDENTIFICATION</scope>
</reference>
<reference evidence="2" key="3">
    <citation type="journal article" date="2017" name="Nature">
        <title>Genome sequence of the progenitor of the wheat D genome Aegilops tauschii.</title>
        <authorList>
            <person name="Luo M.C."/>
            <person name="Gu Y.Q."/>
            <person name="Puiu D."/>
            <person name="Wang H."/>
            <person name="Twardziok S.O."/>
            <person name="Deal K.R."/>
            <person name="Huo N."/>
            <person name="Zhu T."/>
            <person name="Wang L."/>
            <person name="Wang Y."/>
            <person name="McGuire P.E."/>
            <person name="Liu S."/>
            <person name="Long H."/>
            <person name="Ramasamy R.K."/>
            <person name="Rodriguez J.C."/>
            <person name="Van S.L."/>
            <person name="Yuan L."/>
            <person name="Wang Z."/>
            <person name="Xia Z."/>
            <person name="Xiao L."/>
            <person name="Anderson O.D."/>
            <person name="Ouyang S."/>
            <person name="Liang Y."/>
            <person name="Zimin A.V."/>
            <person name="Pertea G."/>
            <person name="Qi P."/>
            <person name="Bennetzen J.L."/>
            <person name="Dai X."/>
            <person name="Dawson M.W."/>
            <person name="Muller H.G."/>
            <person name="Kugler K."/>
            <person name="Rivarola-Duarte L."/>
            <person name="Spannagl M."/>
            <person name="Mayer K.F.X."/>
            <person name="Lu F.H."/>
            <person name="Bevan M.W."/>
            <person name="Leroy P."/>
            <person name="Li P."/>
            <person name="You F.M."/>
            <person name="Sun Q."/>
            <person name="Liu Z."/>
            <person name="Lyons E."/>
            <person name="Wicker T."/>
            <person name="Salzberg S.L."/>
            <person name="Devos K.M."/>
            <person name="Dvorak J."/>
        </authorList>
    </citation>
    <scope>NUCLEOTIDE SEQUENCE [LARGE SCALE GENOMIC DNA]</scope>
    <source>
        <strain evidence="2">cv. AL8/78</strain>
    </source>
</reference>
<name>A0A453CSJ4_AEGTS</name>
<accession>A0A453CSJ4</accession>
<reference evidence="3" key="1">
    <citation type="journal article" date="2014" name="Science">
        <title>Ancient hybridizations among the ancestral genomes of bread wheat.</title>
        <authorList>
            <consortium name="International Wheat Genome Sequencing Consortium,"/>
            <person name="Marcussen T."/>
            <person name="Sandve S.R."/>
            <person name="Heier L."/>
            <person name="Spannagl M."/>
            <person name="Pfeifer M."/>
            <person name="Jakobsen K.S."/>
            <person name="Wulff B.B."/>
            <person name="Steuernagel B."/>
            <person name="Mayer K.F."/>
            <person name="Olsen O.A."/>
        </authorList>
    </citation>
    <scope>NUCLEOTIDE SEQUENCE [LARGE SCALE GENOMIC DNA]</scope>
    <source>
        <strain evidence="3">cv. AL8/78</strain>
    </source>
</reference>